<dbReference type="Pfam" id="PF13799">
    <property type="entry name" value="DUF4183"/>
    <property type="match status" value="1"/>
</dbReference>
<evidence type="ECO:0000259" key="2">
    <source>
        <dbReference type="Pfam" id="PF13799"/>
    </source>
</evidence>
<sequence length="141" mass="13921">MPPALIKPFALATSVIAGTVATTTDTTVTDAVTRLNATVTAAMIDAGAGTTTIPAGSFLTDAGEPLTGDIPAITSGGSMNLYVNGILQQAGLFSTTATALTIATAAILEGTPVNLEMHDYSGTTSTSTSVPSLTVATTVAT</sequence>
<keyword evidence="1" id="KW-0732">Signal</keyword>
<evidence type="ECO:0000313" key="4">
    <source>
        <dbReference type="Proteomes" id="UP000609323"/>
    </source>
</evidence>
<protein>
    <recommendedName>
        <fullName evidence="2">DUF4183 domain-containing protein</fullName>
    </recommendedName>
</protein>
<dbReference type="EMBL" id="BMHF01000010">
    <property type="protein sequence ID" value="GGA42462.1"/>
    <property type="molecule type" value="Genomic_DNA"/>
</dbReference>
<keyword evidence="4" id="KW-1185">Reference proteome</keyword>
<name>A0ABQ1GF18_9BACL</name>
<feature type="signal peptide" evidence="1">
    <location>
        <begin position="1"/>
        <end position="17"/>
    </location>
</feature>
<feature type="domain" description="DUF4183" evidence="2">
    <location>
        <begin position="52"/>
        <end position="116"/>
    </location>
</feature>
<reference evidence="4" key="1">
    <citation type="journal article" date="2019" name="Int. J. Syst. Evol. Microbiol.">
        <title>The Global Catalogue of Microorganisms (GCM) 10K type strain sequencing project: providing services to taxonomists for standard genome sequencing and annotation.</title>
        <authorList>
            <consortium name="The Broad Institute Genomics Platform"/>
            <consortium name="The Broad Institute Genome Sequencing Center for Infectious Disease"/>
            <person name="Wu L."/>
            <person name="Ma J."/>
        </authorList>
    </citation>
    <scope>NUCLEOTIDE SEQUENCE [LARGE SCALE GENOMIC DNA]</scope>
    <source>
        <strain evidence="4">CGMCC 1.15044</strain>
    </source>
</reference>
<evidence type="ECO:0000313" key="3">
    <source>
        <dbReference type="EMBL" id="GGA42462.1"/>
    </source>
</evidence>
<feature type="chain" id="PRO_5045356307" description="DUF4183 domain-containing protein" evidence="1">
    <location>
        <begin position="18"/>
        <end position="141"/>
    </location>
</feature>
<organism evidence="3 4">
    <name type="scientific">Paenibacillus physcomitrellae</name>
    <dbReference type="NCBI Taxonomy" id="1619311"/>
    <lineage>
        <taxon>Bacteria</taxon>
        <taxon>Bacillati</taxon>
        <taxon>Bacillota</taxon>
        <taxon>Bacilli</taxon>
        <taxon>Bacillales</taxon>
        <taxon>Paenibacillaceae</taxon>
        <taxon>Paenibacillus</taxon>
    </lineage>
</organism>
<dbReference type="Proteomes" id="UP000609323">
    <property type="component" value="Unassembled WGS sequence"/>
</dbReference>
<comment type="caution">
    <text evidence="3">The sequence shown here is derived from an EMBL/GenBank/DDBJ whole genome shotgun (WGS) entry which is preliminary data.</text>
</comment>
<dbReference type="InterPro" id="IPR025237">
    <property type="entry name" value="DUF4183"/>
</dbReference>
<proteinExistence type="predicted"/>
<gene>
    <name evidence="3" type="ORF">GCM10010917_29710</name>
</gene>
<accession>A0ABQ1GF18</accession>
<evidence type="ECO:0000256" key="1">
    <source>
        <dbReference type="SAM" id="SignalP"/>
    </source>
</evidence>